<organism evidence="1 2">
    <name type="scientific">Avena sativa</name>
    <name type="common">Oat</name>
    <dbReference type="NCBI Taxonomy" id="4498"/>
    <lineage>
        <taxon>Eukaryota</taxon>
        <taxon>Viridiplantae</taxon>
        <taxon>Streptophyta</taxon>
        <taxon>Embryophyta</taxon>
        <taxon>Tracheophyta</taxon>
        <taxon>Spermatophyta</taxon>
        <taxon>Magnoliopsida</taxon>
        <taxon>Liliopsida</taxon>
        <taxon>Poales</taxon>
        <taxon>Poaceae</taxon>
        <taxon>BOP clade</taxon>
        <taxon>Pooideae</taxon>
        <taxon>Poodae</taxon>
        <taxon>Poeae</taxon>
        <taxon>Poeae Chloroplast Group 1 (Aveneae type)</taxon>
        <taxon>Aveninae</taxon>
        <taxon>Avena</taxon>
    </lineage>
</organism>
<dbReference type="EnsemblPlants" id="AVESA.00010b.r2.3AG0424210.1">
    <property type="protein sequence ID" value="AVESA.00010b.r2.3AG0424210.1.CDS"/>
    <property type="gene ID" value="AVESA.00010b.r2.3AG0424210"/>
</dbReference>
<reference evidence="1" key="1">
    <citation type="submission" date="2021-05" db="EMBL/GenBank/DDBJ databases">
        <authorList>
            <person name="Scholz U."/>
            <person name="Mascher M."/>
            <person name="Fiebig A."/>
        </authorList>
    </citation>
    <scope>NUCLEOTIDE SEQUENCE [LARGE SCALE GENOMIC DNA]</scope>
</reference>
<sequence length="182" mass="19588">MHVANACAPVQAPAKTHKPHTRTATTLAPLPPVHREPITMGKATAFLMALAVALAVAFTFADATPPGGLRRSRFLAAKLPPPISYNNCEKKPKVCEEEASPGNDCCNVCTHKEKNKQNCHRCVNTHKNIAHCGECGKMCTYGETCCDGKCVDLMNDRKNCGECGFKCLKNLGCSYGLCDYAG</sequence>
<evidence type="ECO:0000313" key="1">
    <source>
        <dbReference type="EnsemblPlants" id="AVESA.00010b.r2.3AG0424210.1.CDS"/>
    </source>
</evidence>
<evidence type="ECO:0000313" key="2">
    <source>
        <dbReference type="Proteomes" id="UP001732700"/>
    </source>
</evidence>
<accession>A0ACD5VH45</accession>
<protein>
    <submittedName>
        <fullName evidence="1">Uncharacterized protein</fullName>
    </submittedName>
</protein>
<dbReference type="Proteomes" id="UP001732700">
    <property type="component" value="Chromosome 3A"/>
</dbReference>
<proteinExistence type="predicted"/>
<reference evidence="1" key="2">
    <citation type="submission" date="2025-09" db="UniProtKB">
        <authorList>
            <consortium name="EnsemblPlants"/>
        </authorList>
    </citation>
    <scope>IDENTIFICATION</scope>
</reference>
<keyword evidence="2" id="KW-1185">Reference proteome</keyword>
<name>A0ACD5VH45_AVESA</name>